<accession>A0ABR6C8N0</accession>
<keyword evidence="3" id="KW-1185">Reference proteome</keyword>
<proteinExistence type="predicted"/>
<dbReference type="PANTHER" id="PTHR34386">
    <property type="entry name" value="GLUTAREDOXIN"/>
    <property type="match status" value="1"/>
</dbReference>
<dbReference type="InterPro" id="IPR036249">
    <property type="entry name" value="Thioredoxin-like_sf"/>
</dbReference>
<dbReference type="InterPro" id="IPR051548">
    <property type="entry name" value="Grx-like_ET"/>
</dbReference>
<dbReference type="InterPro" id="IPR002109">
    <property type="entry name" value="Glutaredoxin"/>
</dbReference>
<reference evidence="2 3" key="1">
    <citation type="submission" date="2020-08" db="EMBL/GenBank/DDBJ databases">
        <title>Genomic Encyclopedia of Type Strains, Phase IV (KMG-IV): sequencing the most valuable type-strain genomes for metagenomic binning, comparative biology and taxonomic classification.</title>
        <authorList>
            <person name="Goeker M."/>
        </authorList>
    </citation>
    <scope>NUCLEOTIDE SEQUENCE [LARGE SCALE GENOMIC DNA]</scope>
    <source>
        <strain evidence="2 3">DSM 17455</strain>
    </source>
</reference>
<name>A0ABR6C8N0_9HYPH</name>
<comment type="caution">
    <text evidence="2">The sequence shown here is derived from an EMBL/GenBank/DDBJ whole genome shotgun (WGS) entry which is preliminary data.</text>
</comment>
<dbReference type="PROSITE" id="PS51354">
    <property type="entry name" value="GLUTAREDOXIN_2"/>
    <property type="match status" value="1"/>
</dbReference>
<dbReference type="Proteomes" id="UP000587524">
    <property type="component" value="Unassembled WGS sequence"/>
</dbReference>
<dbReference type="InterPro" id="IPR014025">
    <property type="entry name" value="Glutaredoxin_subgr"/>
</dbReference>
<evidence type="ECO:0000313" key="2">
    <source>
        <dbReference type="EMBL" id="MBA9021368.1"/>
    </source>
</evidence>
<dbReference type="RefSeq" id="WP_182574631.1">
    <property type="nucleotide sequence ID" value="NZ_JACJHY010000015.1"/>
</dbReference>
<dbReference type="PANTHER" id="PTHR34386:SF1">
    <property type="entry name" value="GLUTAREDOXIN-LIKE PROTEIN NRDH"/>
    <property type="match status" value="1"/>
</dbReference>
<evidence type="ECO:0000313" key="3">
    <source>
        <dbReference type="Proteomes" id="UP000587524"/>
    </source>
</evidence>
<gene>
    <name evidence="2" type="ORF">HNQ97_003374</name>
</gene>
<sequence>MINIEIFTGPGCSYCTAAKSLLKTRNLPFVEHDVSRPEVLQELRRRVPHARTIPQIFVGDEHVGGFDDLNHRLSGH</sequence>
<dbReference type="EMBL" id="JACJHZ010000015">
    <property type="protein sequence ID" value="MBA9021368.1"/>
    <property type="molecule type" value="Genomic_DNA"/>
</dbReference>
<dbReference type="SUPFAM" id="SSF52833">
    <property type="entry name" value="Thioredoxin-like"/>
    <property type="match status" value="1"/>
</dbReference>
<protein>
    <submittedName>
        <fullName evidence="2">Glutaredoxin 3</fullName>
    </submittedName>
</protein>
<feature type="domain" description="Glutaredoxin" evidence="1">
    <location>
        <begin position="4"/>
        <end position="63"/>
    </location>
</feature>
<organism evidence="2 3">
    <name type="scientific">Aminobacter ciceronei</name>
    <dbReference type="NCBI Taxonomy" id="150723"/>
    <lineage>
        <taxon>Bacteria</taxon>
        <taxon>Pseudomonadati</taxon>
        <taxon>Pseudomonadota</taxon>
        <taxon>Alphaproteobacteria</taxon>
        <taxon>Hyphomicrobiales</taxon>
        <taxon>Phyllobacteriaceae</taxon>
        <taxon>Aminobacter</taxon>
    </lineage>
</organism>
<evidence type="ECO:0000259" key="1">
    <source>
        <dbReference type="Pfam" id="PF00462"/>
    </source>
</evidence>
<dbReference type="Pfam" id="PF00462">
    <property type="entry name" value="Glutaredoxin"/>
    <property type="match status" value="1"/>
</dbReference>
<dbReference type="Gene3D" id="3.40.30.10">
    <property type="entry name" value="Glutaredoxin"/>
    <property type="match status" value="1"/>
</dbReference>
<dbReference type="PRINTS" id="PR00160">
    <property type="entry name" value="GLUTAREDOXIN"/>
</dbReference>